<comment type="caution">
    <text evidence="4">The sequence shown here is derived from an EMBL/GenBank/DDBJ whole genome shotgun (WGS) entry which is preliminary data.</text>
</comment>
<feature type="domain" description="4'-phosphopantetheinyl transferase" evidence="2">
    <location>
        <begin position="101"/>
        <end position="181"/>
    </location>
</feature>
<organism evidence="4 5">
    <name type="scientific">Microbacterium marinilacus</name>
    <dbReference type="NCBI Taxonomy" id="415209"/>
    <lineage>
        <taxon>Bacteria</taxon>
        <taxon>Bacillati</taxon>
        <taxon>Actinomycetota</taxon>
        <taxon>Actinomycetes</taxon>
        <taxon>Micrococcales</taxon>
        <taxon>Microbacteriaceae</taxon>
        <taxon>Microbacterium</taxon>
    </lineage>
</organism>
<reference evidence="5" key="1">
    <citation type="journal article" date="2019" name="Int. J. Syst. Evol. Microbiol.">
        <title>The Global Catalogue of Microorganisms (GCM) 10K type strain sequencing project: providing services to taxonomists for standard genome sequencing and annotation.</title>
        <authorList>
            <consortium name="The Broad Institute Genomics Platform"/>
            <consortium name="The Broad Institute Genome Sequencing Center for Infectious Disease"/>
            <person name="Wu L."/>
            <person name="Ma J."/>
        </authorList>
    </citation>
    <scope>NUCLEOTIDE SEQUENCE [LARGE SCALE GENOMIC DNA]</scope>
    <source>
        <strain evidence="5">JCM 16546</strain>
    </source>
</reference>
<sequence length="211" mass="22794">MFDTLLPAGVTLSVLGEPLTDPASVAEAGLVSGMATARLRDFATGRRCAHNALRLHGVDAPWVGRQPGGAPMWPAGFVGSITHCDGVYAAAVARAREYRALGIDAEPIRDIPDDLADFLERDDEREQRRDGSDPHIALLRFSAKESVFKAWSPLTGTWLDFADVSVKFAEDGAFVAQVHHPLALTHRLRFMSGRWGIADGTAYTAIAVPQC</sequence>
<name>A0ABP7BNT9_9MICO</name>
<dbReference type="Pfam" id="PF01648">
    <property type="entry name" value="ACPS"/>
    <property type="match status" value="1"/>
</dbReference>
<gene>
    <name evidence="4" type="ORF">GCM10022202_27220</name>
</gene>
<protein>
    <submittedName>
        <fullName evidence="4">4'-phosphopantetheinyl transferase superfamily protein</fullName>
    </submittedName>
</protein>
<dbReference type="PRINTS" id="PR01399">
    <property type="entry name" value="ENTSNTHTASED"/>
</dbReference>
<dbReference type="Proteomes" id="UP001410795">
    <property type="component" value="Unassembled WGS sequence"/>
</dbReference>
<evidence type="ECO:0000313" key="5">
    <source>
        <dbReference type="Proteomes" id="UP001410795"/>
    </source>
</evidence>
<evidence type="ECO:0000256" key="1">
    <source>
        <dbReference type="ARBA" id="ARBA00022679"/>
    </source>
</evidence>
<keyword evidence="5" id="KW-1185">Reference proteome</keyword>
<dbReference type="PANTHER" id="PTHR38096">
    <property type="entry name" value="ENTEROBACTIN SYNTHASE COMPONENT D"/>
    <property type="match status" value="1"/>
</dbReference>
<dbReference type="PANTHER" id="PTHR38096:SF1">
    <property type="entry name" value="ENTEROBACTIN SYNTHASE COMPONENT D"/>
    <property type="match status" value="1"/>
</dbReference>
<dbReference type="SUPFAM" id="SSF56214">
    <property type="entry name" value="4'-phosphopantetheinyl transferase"/>
    <property type="match status" value="1"/>
</dbReference>
<dbReference type="InterPro" id="IPR037143">
    <property type="entry name" value="4-PPantetheinyl_Trfase_dom_sf"/>
</dbReference>
<dbReference type="EMBL" id="BAAAYV010000015">
    <property type="protein sequence ID" value="GAA3663882.1"/>
    <property type="molecule type" value="Genomic_DNA"/>
</dbReference>
<dbReference type="Pfam" id="PF17837">
    <property type="entry name" value="4PPT_N"/>
    <property type="match status" value="1"/>
</dbReference>
<dbReference type="RefSeq" id="WP_221860661.1">
    <property type="nucleotide sequence ID" value="NZ_BAAAYV010000015.1"/>
</dbReference>
<evidence type="ECO:0000259" key="2">
    <source>
        <dbReference type="Pfam" id="PF01648"/>
    </source>
</evidence>
<feature type="domain" description="4'-phosphopantetheinyl transferase N-terminal" evidence="3">
    <location>
        <begin position="27"/>
        <end position="93"/>
    </location>
</feature>
<proteinExistence type="predicted"/>
<dbReference type="InterPro" id="IPR041354">
    <property type="entry name" value="4PPT_N"/>
</dbReference>
<dbReference type="GO" id="GO:0016740">
    <property type="term" value="F:transferase activity"/>
    <property type="evidence" value="ECO:0007669"/>
    <property type="project" value="UniProtKB-KW"/>
</dbReference>
<dbReference type="Gene3D" id="3.90.470.20">
    <property type="entry name" value="4'-phosphopantetheinyl transferase domain"/>
    <property type="match status" value="1"/>
</dbReference>
<dbReference type="InterPro" id="IPR008278">
    <property type="entry name" value="4-PPantetheinyl_Trfase_dom"/>
</dbReference>
<keyword evidence="1 4" id="KW-0808">Transferase</keyword>
<accession>A0ABP7BNT9</accession>
<dbReference type="InterPro" id="IPR003542">
    <property type="entry name" value="Enbac_synth_compD-like"/>
</dbReference>
<evidence type="ECO:0000259" key="3">
    <source>
        <dbReference type="Pfam" id="PF17837"/>
    </source>
</evidence>
<evidence type="ECO:0000313" key="4">
    <source>
        <dbReference type="EMBL" id="GAA3663882.1"/>
    </source>
</evidence>